<dbReference type="PROSITE" id="PS50801">
    <property type="entry name" value="STAS"/>
    <property type="match status" value="1"/>
</dbReference>
<feature type="transmembrane region" description="Helical" evidence="5">
    <location>
        <begin position="281"/>
        <end position="309"/>
    </location>
</feature>
<reference evidence="7 9" key="1">
    <citation type="submission" date="2015-09" db="EMBL/GenBank/DDBJ databases">
        <title>Identification and resolution of microdiversity through metagenomic sequencing of parallel consortia.</title>
        <authorList>
            <person name="Nelson W.C."/>
            <person name="Romine M.F."/>
            <person name="Lindemann S.R."/>
        </authorList>
    </citation>
    <scope>NUCLEOTIDE SEQUENCE [LARGE SCALE GENOMIC DNA]</scope>
    <source>
        <strain evidence="7">HL-109</strain>
    </source>
</reference>
<feature type="domain" description="STAS" evidence="6">
    <location>
        <begin position="477"/>
        <end position="586"/>
    </location>
</feature>
<protein>
    <submittedName>
        <fullName evidence="7">SulP family sulfate permease</fullName>
    </submittedName>
    <submittedName>
        <fullName evidence="8">Sulfate permease, SulP family</fullName>
    </submittedName>
</protein>
<dbReference type="GO" id="GO:0055085">
    <property type="term" value="P:transmembrane transport"/>
    <property type="evidence" value="ECO:0007669"/>
    <property type="project" value="InterPro"/>
</dbReference>
<evidence type="ECO:0000259" key="6">
    <source>
        <dbReference type="PROSITE" id="PS50801"/>
    </source>
</evidence>
<dbReference type="Pfam" id="PF01740">
    <property type="entry name" value="STAS"/>
    <property type="match status" value="1"/>
</dbReference>
<feature type="transmembrane region" description="Helical" evidence="5">
    <location>
        <begin position="161"/>
        <end position="182"/>
    </location>
</feature>
<dbReference type="InterPro" id="IPR036513">
    <property type="entry name" value="STAS_dom_sf"/>
</dbReference>
<dbReference type="InterPro" id="IPR011547">
    <property type="entry name" value="SLC26A/SulP_dom"/>
</dbReference>
<dbReference type="STRING" id="1653334.GA0071312_1211"/>
<dbReference type="EMBL" id="FMBM01000001">
    <property type="protein sequence ID" value="SCC79867.1"/>
    <property type="molecule type" value="Genomic_DNA"/>
</dbReference>
<dbReference type="Pfam" id="PF00916">
    <property type="entry name" value="Sulfate_transp"/>
    <property type="match status" value="1"/>
</dbReference>
<evidence type="ECO:0000256" key="2">
    <source>
        <dbReference type="ARBA" id="ARBA00022692"/>
    </source>
</evidence>
<feature type="transmembrane region" description="Helical" evidence="5">
    <location>
        <begin position="112"/>
        <end position="128"/>
    </location>
</feature>
<feature type="transmembrane region" description="Helical" evidence="5">
    <location>
        <begin position="367"/>
        <end position="397"/>
    </location>
</feature>
<evidence type="ECO:0000256" key="5">
    <source>
        <dbReference type="SAM" id="Phobius"/>
    </source>
</evidence>
<comment type="caution">
    <text evidence="7">The sequence shown here is derived from an EMBL/GenBank/DDBJ whole genome shotgun (WGS) entry which is preliminary data.</text>
</comment>
<feature type="transmembrane region" description="Helical" evidence="5">
    <location>
        <begin position="134"/>
        <end position="154"/>
    </location>
</feature>
<evidence type="ECO:0000313" key="10">
    <source>
        <dbReference type="Proteomes" id="UP000182800"/>
    </source>
</evidence>
<dbReference type="PATRIC" id="fig|1653334.4.peg.517"/>
<dbReference type="SUPFAM" id="SSF52091">
    <property type="entry name" value="SpoIIaa-like"/>
    <property type="match status" value="1"/>
</dbReference>
<dbReference type="Proteomes" id="UP000050497">
    <property type="component" value="Unassembled WGS sequence"/>
</dbReference>
<accession>A0A0P7Y669</accession>
<organism evidence="7 9">
    <name type="scientific">Saliniramus fredricksonii</name>
    <dbReference type="NCBI Taxonomy" id="1653334"/>
    <lineage>
        <taxon>Bacteria</taxon>
        <taxon>Pseudomonadati</taxon>
        <taxon>Pseudomonadota</taxon>
        <taxon>Alphaproteobacteria</taxon>
        <taxon>Hyphomicrobiales</taxon>
        <taxon>Salinarimonadaceae</taxon>
        <taxon>Saliniramus</taxon>
    </lineage>
</organism>
<comment type="subcellular location">
    <subcellularLocation>
        <location evidence="1">Membrane</location>
        <topology evidence="1">Multi-pass membrane protein</topology>
    </subcellularLocation>
</comment>
<keyword evidence="2 5" id="KW-0812">Transmembrane</keyword>
<feature type="transmembrane region" description="Helical" evidence="5">
    <location>
        <begin position="211"/>
        <end position="229"/>
    </location>
</feature>
<name>A0A0P7Y669_9HYPH</name>
<keyword evidence="3 5" id="KW-1133">Transmembrane helix</keyword>
<dbReference type="AlphaFoldDB" id="A0A0P7Y669"/>
<dbReference type="PANTHER" id="PTHR11814">
    <property type="entry name" value="SULFATE TRANSPORTER"/>
    <property type="match status" value="1"/>
</dbReference>
<dbReference type="GO" id="GO:0016020">
    <property type="term" value="C:membrane"/>
    <property type="evidence" value="ECO:0007669"/>
    <property type="project" value="UniProtKB-SubCell"/>
</dbReference>
<keyword evidence="10" id="KW-1185">Reference proteome</keyword>
<feature type="transmembrane region" description="Helical" evidence="5">
    <location>
        <begin position="417"/>
        <end position="447"/>
    </location>
</feature>
<dbReference type="Proteomes" id="UP000182800">
    <property type="component" value="Unassembled WGS sequence"/>
</dbReference>
<feature type="transmembrane region" description="Helical" evidence="5">
    <location>
        <begin position="89"/>
        <end position="105"/>
    </location>
</feature>
<dbReference type="InterPro" id="IPR001902">
    <property type="entry name" value="SLC26A/SulP_fam"/>
</dbReference>
<dbReference type="EMBL" id="LJSX01000023">
    <property type="protein sequence ID" value="KPQ09717.1"/>
    <property type="molecule type" value="Genomic_DNA"/>
</dbReference>
<sequence>MNRDGDRRQTADDPAACPCKVRPIMTRTTTATRDAPSFAEMFTPKLWTVLREGYDARHLRADAVAGLTVAIVALPLSMAIAIASGASPAQGLYTAIIGGFLVSLLGGSRFQIGGPAGAFIILVAGTVAEHGMDGLILATFLSGLMLAGTGLLRLGTFIKFIPFPVTVGFTAGIAVIILASQISPLLGLSPDDEPGELVAKLGALWDARADVTPAAIGLSLVTIALILGIRTWRPKWPGMLIAIGVVAVASTLIDLPVETIGTRFGGIPSSLPLPALPEISLARIVAVLPAAIAFTLLGAIESLLSAVVADGMTGRRHRSNCELVAQGVANLGSSLFGGFCVTGTIARTATNVRSGAHGPVAGMLHALFLLAFMLIAAPVAAYIPLAALAGVLVIVAWNMIERPAIAVLLRSGRGEALVLAATFFLTIFRDLTEAIIVGVALGSVLFIQRMSRTTAIYRDIPLVGRDEADTARSRDAHDETVTADPDIVVYRITGALFFGATASIGSVLDRIEDRHKALIVDFSAVPFLDSTGAHMIEGLARKARSRKVELWLTGTSRPMRRELLMHGLKKPLVRHAASVDHALASLNRRQALAPPAGG</sequence>
<evidence type="ECO:0000313" key="8">
    <source>
        <dbReference type="EMBL" id="SCC79867.1"/>
    </source>
</evidence>
<evidence type="ECO:0000256" key="4">
    <source>
        <dbReference type="ARBA" id="ARBA00023136"/>
    </source>
</evidence>
<feature type="transmembrane region" description="Helical" evidence="5">
    <location>
        <begin position="236"/>
        <end position="253"/>
    </location>
</feature>
<evidence type="ECO:0000256" key="3">
    <source>
        <dbReference type="ARBA" id="ARBA00022989"/>
    </source>
</evidence>
<evidence type="ECO:0000313" key="7">
    <source>
        <dbReference type="EMBL" id="KPQ09717.1"/>
    </source>
</evidence>
<evidence type="ECO:0000256" key="1">
    <source>
        <dbReference type="ARBA" id="ARBA00004141"/>
    </source>
</evidence>
<keyword evidence="4 5" id="KW-0472">Membrane</keyword>
<gene>
    <name evidence="8" type="ORF">GA0071312_1211</name>
    <name evidence="7" type="ORF">HLUCCO17_13825</name>
</gene>
<dbReference type="CDD" id="cd07042">
    <property type="entry name" value="STAS_SulP_like_sulfate_transporter"/>
    <property type="match status" value="1"/>
</dbReference>
<evidence type="ECO:0000313" key="9">
    <source>
        <dbReference type="Proteomes" id="UP000050497"/>
    </source>
</evidence>
<dbReference type="InterPro" id="IPR002645">
    <property type="entry name" value="STAS_dom"/>
</dbReference>
<feature type="transmembrane region" description="Helical" evidence="5">
    <location>
        <begin position="63"/>
        <end position="83"/>
    </location>
</feature>
<reference evidence="8 10" key="2">
    <citation type="submission" date="2016-08" db="EMBL/GenBank/DDBJ databases">
        <authorList>
            <person name="Varghese N."/>
            <person name="Submissions Spin"/>
        </authorList>
    </citation>
    <scope>NUCLEOTIDE SEQUENCE [LARGE SCALE GENOMIC DNA]</scope>
    <source>
        <strain evidence="8 10">HL-109</strain>
    </source>
</reference>
<proteinExistence type="predicted"/>
<dbReference type="Gene3D" id="3.30.750.24">
    <property type="entry name" value="STAS domain"/>
    <property type="match status" value="1"/>
</dbReference>